<keyword evidence="8" id="KW-1185">Reference proteome</keyword>
<evidence type="ECO:0000313" key="7">
    <source>
        <dbReference type="EMBL" id="EAM52348.1"/>
    </source>
</evidence>
<keyword evidence="2" id="KW-1003">Cell membrane</keyword>
<keyword evidence="5 6" id="KW-0472">Membrane</keyword>
<evidence type="ECO:0000256" key="6">
    <source>
        <dbReference type="SAM" id="Phobius"/>
    </source>
</evidence>
<feature type="transmembrane region" description="Helical" evidence="6">
    <location>
        <begin position="231"/>
        <end position="250"/>
    </location>
</feature>
<dbReference type="PANTHER" id="PTHR30213:SF1">
    <property type="entry name" value="INNER MEMBRANE PROTEIN YHJD"/>
    <property type="match status" value="1"/>
</dbReference>
<evidence type="ECO:0000256" key="4">
    <source>
        <dbReference type="ARBA" id="ARBA00022989"/>
    </source>
</evidence>
<dbReference type="AlphaFoldDB" id="Q4C8C3"/>
<dbReference type="RefSeq" id="WP_007304001.1">
    <property type="nucleotide sequence ID" value="NZ_AADV02000002.1"/>
</dbReference>
<proteinExistence type="predicted"/>
<reference evidence="7" key="2">
    <citation type="submission" date="2005-06" db="EMBL/GenBank/DDBJ databases">
        <title>Sequencing of the draft genome and assembly of Crocosphaera watsonii WH 8501.</title>
        <authorList>
            <consortium name="US DOE Joint Genome Institute (JGI-PGF)"/>
            <person name="Copeland A."/>
            <person name="Lucas S."/>
            <person name="Lapidus A."/>
            <person name="Barry K."/>
            <person name="Detter C."/>
            <person name="Glavina T."/>
            <person name="Hammon N."/>
            <person name="Israni S."/>
            <person name="Pitluck S."/>
            <person name="Richardson P."/>
        </authorList>
    </citation>
    <scope>NUCLEOTIDE SEQUENCE [LARGE SCALE GENOMIC DNA]</scope>
    <source>
        <strain evidence="7">WH 8501</strain>
    </source>
</reference>
<feature type="transmembrane region" description="Helical" evidence="6">
    <location>
        <begin position="201"/>
        <end position="219"/>
    </location>
</feature>
<evidence type="ECO:0000313" key="8">
    <source>
        <dbReference type="Proteomes" id="UP000003922"/>
    </source>
</evidence>
<keyword evidence="4 6" id="KW-1133">Transmembrane helix</keyword>
<accession>Q4C8C3</accession>
<dbReference type="GeneID" id="88764820"/>
<reference evidence="7" key="3">
    <citation type="submission" date="2016-12" db="EMBL/GenBank/DDBJ databases">
        <title>Annotation of the draft genome assembly of Crocosphaera watsonii WH 8501.</title>
        <authorList>
            <consortium name="US DOE Joint Genome Institute (JGI-ORNL)"/>
            <person name="Larimer F."/>
            <person name="Land M."/>
        </authorList>
    </citation>
    <scope>NUCLEOTIDE SEQUENCE</scope>
    <source>
        <strain evidence="7">WH 8501</strain>
    </source>
</reference>
<feature type="transmembrane region" description="Helical" evidence="6">
    <location>
        <begin position="270"/>
        <end position="294"/>
    </location>
</feature>
<dbReference type="Pfam" id="PF03631">
    <property type="entry name" value="Virul_fac_BrkB"/>
    <property type="match status" value="1"/>
</dbReference>
<dbReference type="EMBL" id="AADV02000002">
    <property type="protein sequence ID" value="EAM52348.1"/>
    <property type="molecule type" value="Genomic_DNA"/>
</dbReference>
<feature type="transmembrane region" description="Helical" evidence="6">
    <location>
        <begin position="37"/>
        <end position="60"/>
    </location>
</feature>
<name>Q4C8C3_CROWT</name>
<evidence type="ECO:0000256" key="3">
    <source>
        <dbReference type="ARBA" id="ARBA00022692"/>
    </source>
</evidence>
<gene>
    <name evidence="7" type="ORF">CwatDRAFT_5432</name>
</gene>
<comment type="caution">
    <text evidence="7">The sequence shown here is derived from an EMBL/GenBank/DDBJ whole genome shotgun (WGS) entry which is preliminary data.</text>
</comment>
<dbReference type="InterPro" id="IPR017039">
    <property type="entry name" value="Virul_fac_BrkB"/>
</dbReference>
<comment type="subcellular location">
    <subcellularLocation>
        <location evidence="1">Cell membrane</location>
        <topology evidence="1">Multi-pass membrane protein</topology>
    </subcellularLocation>
</comment>
<feature type="transmembrane region" description="Helical" evidence="6">
    <location>
        <begin position="98"/>
        <end position="119"/>
    </location>
</feature>
<evidence type="ECO:0000256" key="5">
    <source>
        <dbReference type="ARBA" id="ARBA00023136"/>
    </source>
</evidence>
<keyword evidence="3 6" id="KW-0812">Transmembrane</keyword>
<dbReference type="PANTHER" id="PTHR30213">
    <property type="entry name" value="INNER MEMBRANE PROTEIN YHJD"/>
    <property type="match status" value="1"/>
</dbReference>
<dbReference type="OrthoDB" id="9797028at2"/>
<dbReference type="Proteomes" id="UP000003922">
    <property type="component" value="Unassembled WGS sequence"/>
</dbReference>
<sequence length="308" mass="34895">MIEFVQNRILSSKIIQLFTGTLIKWQQDDCIEMGAALSYYAIFSLFPILLVILSITGFILGPDTNAYTQILILAKTAFPIEAYHIVETTLLQLNTSSLGAGIIGFSILFITASRIFLALSRDVNKIWKVYHRQYSQNGWFWTVITFIKNQIIAFLLVLSSTALMLVSLLSNIALKVFFKIIQNVENVITWVRLDEASLWNTLQLGVTYFLLTSVVMFLYKTLPATKVKWSDIWIGALLAVSLFSLLQSSVSSGVIRIGEQFRAYGIIGGFMVLLLWIFLTCQIFLLGCEFTYVYTHLFGSRKNKSIDK</sequence>
<evidence type="ECO:0000256" key="2">
    <source>
        <dbReference type="ARBA" id="ARBA00022475"/>
    </source>
</evidence>
<organism evidence="7 8">
    <name type="scientific">Crocosphaera watsonii WH 8501</name>
    <dbReference type="NCBI Taxonomy" id="165597"/>
    <lineage>
        <taxon>Bacteria</taxon>
        <taxon>Bacillati</taxon>
        <taxon>Cyanobacteriota</taxon>
        <taxon>Cyanophyceae</taxon>
        <taxon>Oscillatoriophycideae</taxon>
        <taxon>Chroococcales</taxon>
        <taxon>Aphanothecaceae</taxon>
        <taxon>Crocosphaera</taxon>
    </lineage>
</organism>
<evidence type="ECO:0000256" key="1">
    <source>
        <dbReference type="ARBA" id="ARBA00004651"/>
    </source>
</evidence>
<dbReference type="PIRSF" id="PIRSF035875">
    <property type="entry name" value="RNase_BN"/>
    <property type="match status" value="1"/>
</dbReference>
<reference evidence="7" key="1">
    <citation type="submission" date="2004-02" db="EMBL/GenBank/DDBJ databases">
        <authorList>
            <consortium name="DOE Joint Genome Institute"/>
        </authorList>
    </citation>
    <scope>NUCLEOTIDE SEQUENCE [LARGE SCALE GENOMIC DNA]</scope>
    <source>
        <strain evidence="7">WH 8501</strain>
    </source>
</reference>
<dbReference type="GO" id="GO:0005886">
    <property type="term" value="C:plasma membrane"/>
    <property type="evidence" value="ECO:0007669"/>
    <property type="project" value="UniProtKB-SubCell"/>
</dbReference>
<protein>
    <submittedName>
        <fullName evidence="7">Ribonuclease BN</fullName>
    </submittedName>
</protein>
<dbReference type="KEGG" id="cwa:CwatDRAFT_5432"/>